<dbReference type="OrthoDB" id="324900at2"/>
<feature type="transmembrane region" description="Helical" evidence="1">
    <location>
        <begin position="221"/>
        <end position="244"/>
    </location>
</feature>
<keyword evidence="1" id="KW-0812">Transmembrane</keyword>
<feature type="transmembrane region" description="Helical" evidence="1">
    <location>
        <begin position="54"/>
        <end position="74"/>
    </location>
</feature>
<dbReference type="PANTHER" id="PTHR39430">
    <property type="entry name" value="MEMBRANE-ASSOCIATED PROTEASE-RELATED"/>
    <property type="match status" value="1"/>
</dbReference>
<comment type="caution">
    <text evidence="3">The sequence shown here is derived from an EMBL/GenBank/DDBJ whole genome shotgun (WGS) entry which is preliminary data.</text>
</comment>
<reference evidence="3 4" key="1">
    <citation type="submission" date="2018-12" db="EMBL/GenBank/DDBJ databases">
        <title>Sequencing of bacterial isolates from soil warming experiment in Harvard Forest, Massachusetts, USA.</title>
        <authorList>
            <person name="Deangelis K."/>
        </authorList>
    </citation>
    <scope>NUCLEOTIDE SEQUENCE [LARGE SCALE GENOMIC DNA]</scope>
    <source>
        <strain evidence="3 4">EB153</strain>
    </source>
</reference>
<keyword evidence="1" id="KW-0472">Membrane</keyword>
<organism evidence="3 4">
    <name type="scientific">Edaphobacter aggregans</name>
    <dbReference type="NCBI Taxonomy" id="570835"/>
    <lineage>
        <taxon>Bacteria</taxon>
        <taxon>Pseudomonadati</taxon>
        <taxon>Acidobacteriota</taxon>
        <taxon>Terriglobia</taxon>
        <taxon>Terriglobales</taxon>
        <taxon>Acidobacteriaceae</taxon>
        <taxon>Edaphobacter</taxon>
    </lineage>
</organism>
<keyword evidence="1" id="KW-1133">Transmembrane helix</keyword>
<dbReference type="AlphaFoldDB" id="A0A428MCI8"/>
<dbReference type="GO" id="GO:0004175">
    <property type="term" value="F:endopeptidase activity"/>
    <property type="evidence" value="ECO:0007669"/>
    <property type="project" value="UniProtKB-ARBA"/>
</dbReference>
<name>A0A428MCI8_9BACT</name>
<protein>
    <recommendedName>
        <fullName evidence="2">CAAX prenyl protease 2/Lysostaphin resistance protein A-like domain-containing protein</fullName>
    </recommendedName>
</protein>
<evidence type="ECO:0000256" key="1">
    <source>
        <dbReference type="SAM" id="Phobius"/>
    </source>
</evidence>
<evidence type="ECO:0000259" key="2">
    <source>
        <dbReference type="Pfam" id="PF02517"/>
    </source>
</evidence>
<dbReference type="GO" id="GO:0080120">
    <property type="term" value="P:CAAX-box protein maturation"/>
    <property type="evidence" value="ECO:0007669"/>
    <property type="project" value="UniProtKB-ARBA"/>
</dbReference>
<accession>A0A428MCI8</accession>
<feature type="transmembrane region" description="Helical" evidence="1">
    <location>
        <begin position="264"/>
        <end position="282"/>
    </location>
</feature>
<feature type="transmembrane region" description="Helical" evidence="1">
    <location>
        <begin position="190"/>
        <end position="209"/>
    </location>
</feature>
<dbReference type="Pfam" id="PF02517">
    <property type="entry name" value="Rce1-like"/>
    <property type="match status" value="1"/>
</dbReference>
<feature type="transmembrane region" description="Helical" evidence="1">
    <location>
        <begin position="95"/>
        <end position="117"/>
    </location>
</feature>
<dbReference type="InterPro" id="IPR003675">
    <property type="entry name" value="Rce1/LyrA-like_dom"/>
</dbReference>
<evidence type="ECO:0000313" key="3">
    <source>
        <dbReference type="EMBL" id="RSL14593.1"/>
    </source>
</evidence>
<dbReference type="RefSeq" id="WP_125483436.1">
    <property type="nucleotide sequence ID" value="NZ_RSDW01000001.1"/>
</dbReference>
<keyword evidence="4" id="KW-1185">Reference proteome</keyword>
<feature type="transmembrane region" description="Helical" evidence="1">
    <location>
        <begin position="123"/>
        <end position="148"/>
    </location>
</feature>
<feature type="transmembrane region" description="Helical" evidence="1">
    <location>
        <begin position="160"/>
        <end position="184"/>
    </location>
</feature>
<dbReference type="Proteomes" id="UP000269669">
    <property type="component" value="Unassembled WGS sequence"/>
</dbReference>
<dbReference type="PANTHER" id="PTHR39430:SF1">
    <property type="entry name" value="PROTEASE"/>
    <property type="match status" value="1"/>
</dbReference>
<feature type="domain" description="CAAX prenyl protease 2/Lysostaphin resistance protein A-like" evidence="2">
    <location>
        <begin position="133"/>
        <end position="225"/>
    </location>
</feature>
<gene>
    <name evidence="3" type="ORF">EDE15_0045</name>
</gene>
<dbReference type="EMBL" id="RSDW01000001">
    <property type="protein sequence ID" value="RSL14593.1"/>
    <property type="molecule type" value="Genomic_DNA"/>
</dbReference>
<proteinExistence type="predicted"/>
<evidence type="ECO:0000313" key="4">
    <source>
        <dbReference type="Proteomes" id="UP000269669"/>
    </source>
</evidence>
<sequence length="343" mass="36823">MSAPDSNLPGRTTRTLQLALFATSLTWFVSSHILAGRAAHGITRQFNLEPGRPLLSALFLLFLLAVGFSLLNTIARQHGSLSAVLGLPKRPTARIEWTQGAAIGWGMAILAVLPLALTRSLHVSLWIAPRAFWLLLLNLAAMAVGTLAEEVVFRGYPFRRLIAAIGPVGATLIMSLLFGLAHAFNTDSSWSSVLLTMLAGILLSVAWLRTHGLWLPWGIHFAWNASLGILFGLPVSGDTSFATIVLSTTHGPLWLTGGDYGPEAAFFTGLVLIAGIIVLIRVTRDYAWDYTHAPIVPGGYPMDVAPPPAHAAMEQEAAARPPALVQILPTTPQSRSVDEEPKP</sequence>